<proteinExistence type="predicted"/>
<evidence type="ECO:0000313" key="1">
    <source>
        <dbReference type="EMBL" id="ABW30366.1"/>
    </source>
</evidence>
<accession>B0CBW6</accession>
<evidence type="ECO:0000313" key="2">
    <source>
        <dbReference type="Proteomes" id="UP000000268"/>
    </source>
</evidence>
<dbReference type="AlphaFoldDB" id="B0CBW6"/>
<dbReference type="Proteomes" id="UP000000268">
    <property type="component" value="Chromosome"/>
</dbReference>
<reference evidence="1 2" key="1">
    <citation type="journal article" date="2008" name="Proc. Natl. Acad. Sci. U.S.A.">
        <title>Niche adaptation and genome expansion in the chlorophyll d-producing cyanobacterium Acaryochloris marina.</title>
        <authorList>
            <person name="Swingley W.D."/>
            <person name="Chen M."/>
            <person name="Cheung P.C."/>
            <person name="Conrad A.L."/>
            <person name="Dejesa L.C."/>
            <person name="Hao J."/>
            <person name="Honchak B.M."/>
            <person name="Karbach L.E."/>
            <person name="Kurdoglu A."/>
            <person name="Lahiri S."/>
            <person name="Mastrian S.D."/>
            <person name="Miyashita H."/>
            <person name="Page L."/>
            <person name="Ramakrishna P."/>
            <person name="Satoh S."/>
            <person name="Sattley W.M."/>
            <person name="Shimada Y."/>
            <person name="Taylor H.L."/>
            <person name="Tomo T."/>
            <person name="Tsuchiya T."/>
            <person name="Wang Z.T."/>
            <person name="Raymond J."/>
            <person name="Mimuro M."/>
            <person name="Blankenship R.E."/>
            <person name="Touchman J.W."/>
        </authorList>
    </citation>
    <scope>NUCLEOTIDE SEQUENCE [LARGE SCALE GENOMIC DNA]</scope>
    <source>
        <strain evidence="2">MBIC 11017</strain>
    </source>
</reference>
<name>B0CBW6_ACAM1</name>
<dbReference type="EMBL" id="CP000828">
    <property type="protein sequence ID" value="ABW30366.1"/>
    <property type="molecule type" value="Genomic_DNA"/>
</dbReference>
<protein>
    <submittedName>
        <fullName evidence="1">Uncharacterized protein</fullName>
    </submittedName>
</protein>
<dbReference type="KEGG" id="amr:AM1_5410"/>
<dbReference type="HOGENOM" id="CLU_2021653_0_0_3"/>
<organism evidence="1 2">
    <name type="scientific">Acaryochloris marina (strain MBIC 11017)</name>
    <dbReference type="NCBI Taxonomy" id="329726"/>
    <lineage>
        <taxon>Bacteria</taxon>
        <taxon>Bacillati</taxon>
        <taxon>Cyanobacteriota</taxon>
        <taxon>Cyanophyceae</taxon>
        <taxon>Acaryochloridales</taxon>
        <taxon>Acaryochloridaceae</taxon>
        <taxon>Acaryochloris</taxon>
    </lineage>
</organism>
<keyword evidence="2" id="KW-1185">Reference proteome</keyword>
<gene>
    <name evidence="1" type="ordered locus">AM1_5410</name>
</gene>
<sequence>MLVYLGSGMRNVDFVTKYSDISSLTTASTSDALLLPYPPSYHVQAFTGIGVHAQYYRHQEARQLIEKTLTVNPIHQNQDVVIEASVALRKQAHHIMGLPYWYLRGIYWFIRKNNIVNRKIIV</sequence>